<accession>A0A0A8XWA8</accession>
<evidence type="ECO:0000313" key="1">
    <source>
        <dbReference type="EMBL" id="JAD18289.1"/>
    </source>
</evidence>
<protein>
    <submittedName>
        <fullName evidence="1">Uncharacterized protein</fullName>
    </submittedName>
</protein>
<reference evidence="1" key="1">
    <citation type="submission" date="2014-09" db="EMBL/GenBank/DDBJ databases">
        <authorList>
            <person name="Magalhaes I.L.F."/>
            <person name="Oliveira U."/>
            <person name="Santos F.R."/>
            <person name="Vidigal T.H.D.A."/>
            <person name="Brescovit A.D."/>
            <person name="Santos A.J."/>
        </authorList>
    </citation>
    <scope>NUCLEOTIDE SEQUENCE</scope>
    <source>
        <tissue evidence="1">Shoot tissue taken approximately 20 cm above the soil surface</tissue>
    </source>
</reference>
<sequence>MHSTSTIVLLLTFWLLWCPLEL</sequence>
<dbReference type="EMBL" id="GBRH01279606">
    <property type="protein sequence ID" value="JAD18289.1"/>
    <property type="molecule type" value="Transcribed_RNA"/>
</dbReference>
<organism evidence="1">
    <name type="scientific">Arundo donax</name>
    <name type="common">Giant reed</name>
    <name type="synonym">Donax arundinaceus</name>
    <dbReference type="NCBI Taxonomy" id="35708"/>
    <lineage>
        <taxon>Eukaryota</taxon>
        <taxon>Viridiplantae</taxon>
        <taxon>Streptophyta</taxon>
        <taxon>Embryophyta</taxon>
        <taxon>Tracheophyta</taxon>
        <taxon>Spermatophyta</taxon>
        <taxon>Magnoliopsida</taxon>
        <taxon>Liliopsida</taxon>
        <taxon>Poales</taxon>
        <taxon>Poaceae</taxon>
        <taxon>PACMAD clade</taxon>
        <taxon>Arundinoideae</taxon>
        <taxon>Arundineae</taxon>
        <taxon>Arundo</taxon>
    </lineage>
</organism>
<dbReference type="AlphaFoldDB" id="A0A0A8XWA8"/>
<name>A0A0A8XWA8_ARUDO</name>
<reference evidence="1" key="2">
    <citation type="journal article" date="2015" name="Data Brief">
        <title>Shoot transcriptome of the giant reed, Arundo donax.</title>
        <authorList>
            <person name="Barrero R.A."/>
            <person name="Guerrero F.D."/>
            <person name="Moolhuijzen P."/>
            <person name="Goolsby J.A."/>
            <person name="Tidwell J."/>
            <person name="Bellgard S.E."/>
            <person name="Bellgard M.I."/>
        </authorList>
    </citation>
    <scope>NUCLEOTIDE SEQUENCE</scope>
    <source>
        <tissue evidence="1">Shoot tissue taken approximately 20 cm above the soil surface</tissue>
    </source>
</reference>
<proteinExistence type="predicted"/>